<dbReference type="RefSeq" id="XP_002730686.1">
    <property type="nucleotide sequence ID" value="XM_002730640.2"/>
</dbReference>
<keyword evidence="3" id="KW-0862">Zinc</keyword>
<dbReference type="PROSITE" id="PS01358">
    <property type="entry name" value="ZF_RANBP2_1"/>
    <property type="match status" value="1"/>
</dbReference>
<evidence type="ECO:0000256" key="5">
    <source>
        <dbReference type="SAM" id="Coils"/>
    </source>
</evidence>
<dbReference type="CDD" id="cd14362">
    <property type="entry name" value="CUE_TAB2_TAB3"/>
    <property type="match status" value="1"/>
</dbReference>
<dbReference type="InterPro" id="IPR041911">
    <property type="entry name" value="TAB2/3_CUE"/>
</dbReference>
<feature type="compositionally biased region" description="Pro residues" evidence="6">
    <location>
        <begin position="631"/>
        <end position="640"/>
    </location>
</feature>
<sequence length="704" mass="77288">MDHEIDTAILKRLKEQFPEIPTSVVCSCIQQNQNSYHHCVDALEKESIRYMYGPFESASSMDMSNQFQNLHLNQSEQKNHQGSNSSKGGLGHSASFESGTATSNEQFYPTLEAQSAPVVSNFRPFSHGCRNSPPKYTSTYMTNVPRVQPRQQQNRQQQQQQQQHLSQYTHSPSPGQFNTSYNRSPSGSFSNTTPNATTVGTYGYNQSPSQYSSTSQHQTYPNMSHYETPGSSSSHQQYTSPGSSRLSTSPQYVNVAPNTSQHYTSPGHSSSQQYASSSSVGPSQHYTSTAPPSTSQQYASPGSVSASTSQQYVVAAKVGHQPNYTSPGSTPKHYNHYSTASSDVIPYQPISLFQGGSTGTFTHPRDTTYGSGPTQIQRHYTGTSGAISPQPPPPSYSSSHYFPMNQPQTKQQNRASYPPSSFSNYNVRYQTQYSLDPSAAPGSTNSGQQQSVVSSVRYIPSQSSRASNLSSSPAEESLLNRSIEGTATPPPPIQPLSPASSHSSLLESPLDDQQAATSGLTKEQEDYAYTQALLLHQKARCDRLIRDLEVEKKTLENFRREVEGLETELMDRKVRSSQLPRLEHIARLRAENRMLQTDINCMSKEVEVIANENDAEQSSSFYGNFTTGAPGPVPPKPPTPSKSAHSMIPPARPPPPLPAKKPPPPPPVKTSDPDEGQQWSCVHCTFLNHPALDKCETCEMPRVV</sequence>
<dbReference type="Gene3D" id="1.10.8.10">
    <property type="entry name" value="DNA helicase RuvA subunit, C-terminal domain"/>
    <property type="match status" value="1"/>
</dbReference>
<feature type="compositionally biased region" description="Polar residues" evidence="6">
    <location>
        <begin position="285"/>
        <end position="304"/>
    </location>
</feature>
<keyword evidence="8" id="KW-1185">Reference proteome</keyword>
<organism evidence="8 9">
    <name type="scientific">Saccoglossus kowalevskii</name>
    <name type="common">Acorn worm</name>
    <dbReference type="NCBI Taxonomy" id="10224"/>
    <lineage>
        <taxon>Eukaryota</taxon>
        <taxon>Metazoa</taxon>
        <taxon>Hemichordata</taxon>
        <taxon>Enteropneusta</taxon>
        <taxon>Harrimaniidae</taxon>
        <taxon>Saccoglossus</taxon>
    </lineage>
</organism>
<feature type="region of interest" description="Disordered" evidence="6">
    <location>
        <begin position="75"/>
        <end position="100"/>
    </location>
</feature>
<feature type="compositionally biased region" description="Polar residues" evidence="6">
    <location>
        <begin position="229"/>
        <end position="264"/>
    </location>
</feature>
<feature type="compositionally biased region" description="Polar residues" evidence="6">
    <location>
        <begin position="405"/>
        <end position="423"/>
    </location>
</feature>
<evidence type="ECO:0000256" key="3">
    <source>
        <dbReference type="ARBA" id="ARBA00022833"/>
    </source>
</evidence>
<keyword evidence="2 4" id="KW-0863">Zinc-finger</keyword>
<feature type="region of interest" description="Disordered" evidence="6">
    <location>
        <begin position="619"/>
        <end position="676"/>
    </location>
</feature>
<proteinExistence type="predicted"/>
<feature type="compositionally biased region" description="Low complexity" evidence="6">
    <location>
        <begin position="148"/>
        <end position="163"/>
    </location>
</feature>
<evidence type="ECO:0000256" key="6">
    <source>
        <dbReference type="SAM" id="MobiDB-lite"/>
    </source>
</evidence>
<dbReference type="PANTHER" id="PTHR46253">
    <property type="entry name" value="TGF-BETA-ACTIVATED KINASE 1 AND MAP3K7-BINDING PROTEIN TAB"/>
    <property type="match status" value="1"/>
</dbReference>
<dbReference type="SUPFAM" id="SSF90209">
    <property type="entry name" value="Ran binding protein zinc finger-like"/>
    <property type="match status" value="1"/>
</dbReference>
<evidence type="ECO:0000256" key="1">
    <source>
        <dbReference type="ARBA" id="ARBA00022723"/>
    </source>
</evidence>
<feature type="compositionally biased region" description="Polar residues" evidence="6">
    <location>
        <begin position="435"/>
        <end position="447"/>
    </location>
</feature>
<evidence type="ECO:0000313" key="8">
    <source>
        <dbReference type="Proteomes" id="UP000694865"/>
    </source>
</evidence>
<dbReference type="Proteomes" id="UP000694865">
    <property type="component" value="Unplaced"/>
</dbReference>
<keyword evidence="1" id="KW-0479">Metal-binding</keyword>
<evidence type="ECO:0000256" key="2">
    <source>
        <dbReference type="ARBA" id="ARBA00022771"/>
    </source>
</evidence>
<feature type="compositionally biased region" description="Low complexity" evidence="6">
    <location>
        <begin position="265"/>
        <end position="284"/>
    </location>
</feature>
<feature type="compositionally biased region" description="Low complexity" evidence="6">
    <location>
        <begin position="206"/>
        <end position="221"/>
    </location>
</feature>
<protein>
    <submittedName>
        <fullName evidence="9">TGF-beta-activated kinase 1 and MAP3K7-binding protein 3-like</fullName>
    </submittedName>
</protein>
<name>A0ABM0GIN2_SACKO</name>
<feature type="domain" description="RanBP2-type" evidence="7">
    <location>
        <begin position="674"/>
        <end position="704"/>
    </location>
</feature>
<dbReference type="PROSITE" id="PS50199">
    <property type="entry name" value="ZF_RANBP2_2"/>
    <property type="match status" value="1"/>
</dbReference>
<feature type="compositionally biased region" description="Polar residues" evidence="6">
    <location>
        <begin position="368"/>
        <end position="387"/>
    </location>
</feature>
<feature type="compositionally biased region" description="Low complexity" evidence="6">
    <location>
        <begin position="448"/>
        <end position="472"/>
    </location>
</feature>
<evidence type="ECO:0000256" key="4">
    <source>
        <dbReference type="PROSITE-ProRule" id="PRU00322"/>
    </source>
</evidence>
<accession>A0ABM0GIN2</accession>
<dbReference type="SMART" id="SM00547">
    <property type="entry name" value="ZnF_RBZ"/>
    <property type="match status" value="1"/>
</dbReference>
<feature type="compositionally biased region" description="Pro residues" evidence="6">
    <location>
        <begin position="650"/>
        <end position="668"/>
    </location>
</feature>
<gene>
    <name evidence="9" type="primary">LOC100369012</name>
</gene>
<feature type="region of interest" description="Disordered" evidence="6">
    <location>
        <begin position="148"/>
        <end position="304"/>
    </location>
</feature>
<feature type="compositionally biased region" description="Polar residues" evidence="6">
    <location>
        <begin position="75"/>
        <end position="87"/>
    </location>
</feature>
<feature type="compositionally biased region" description="Polar residues" evidence="6">
    <location>
        <begin position="164"/>
        <end position="205"/>
    </location>
</feature>
<feature type="region of interest" description="Disordered" evidence="6">
    <location>
        <begin position="435"/>
        <end position="521"/>
    </location>
</feature>
<dbReference type="PANTHER" id="PTHR46253:SF1">
    <property type="entry name" value="TAB2"/>
    <property type="match status" value="1"/>
</dbReference>
<keyword evidence="5" id="KW-0175">Coiled coil</keyword>
<evidence type="ECO:0000259" key="7">
    <source>
        <dbReference type="PROSITE" id="PS50199"/>
    </source>
</evidence>
<feature type="region of interest" description="Disordered" evidence="6">
    <location>
        <begin position="358"/>
        <end position="423"/>
    </location>
</feature>
<dbReference type="InterPro" id="IPR036443">
    <property type="entry name" value="Znf_RanBP2_sf"/>
</dbReference>
<reference evidence="9" key="1">
    <citation type="submission" date="2025-08" db="UniProtKB">
        <authorList>
            <consortium name="RefSeq"/>
        </authorList>
    </citation>
    <scope>IDENTIFICATION</scope>
    <source>
        <tissue evidence="9">Testes</tissue>
    </source>
</reference>
<evidence type="ECO:0000313" key="9">
    <source>
        <dbReference type="RefSeq" id="XP_002730686.1"/>
    </source>
</evidence>
<feature type="coiled-coil region" evidence="5">
    <location>
        <begin position="541"/>
        <end position="605"/>
    </location>
</feature>
<dbReference type="GeneID" id="100369012"/>
<dbReference type="Gene3D" id="2.30.30.380">
    <property type="entry name" value="Zn-finger domain of Sec23/24"/>
    <property type="match status" value="1"/>
</dbReference>
<feature type="compositionally biased region" description="Low complexity" evidence="6">
    <location>
        <begin position="496"/>
        <end position="508"/>
    </location>
</feature>
<dbReference type="InterPro" id="IPR001876">
    <property type="entry name" value="Znf_RanBP2"/>
</dbReference>